<name>A0A378WFK8_MYCFO</name>
<organism evidence="1 2">
    <name type="scientific">Mycolicibacterium fortuitum</name>
    <name type="common">Mycobacterium fortuitum</name>
    <dbReference type="NCBI Taxonomy" id="1766"/>
    <lineage>
        <taxon>Bacteria</taxon>
        <taxon>Bacillati</taxon>
        <taxon>Actinomycetota</taxon>
        <taxon>Actinomycetes</taxon>
        <taxon>Mycobacteriales</taxon>
        <taxon>Mycobacteriaceae</taxon>
        <taxon>Mycolicibacterium</taxon>
    </lineage>
</organism>
<proteinExistence type="predicted"/>
<dbReference type="EMBL" id="UGQY01000006">
    <property type="protein sequence ID" value="SUA31562.1"/>
    <property type="molecule type" value="Genomic_DNA"/>
</dbReference>
<evidence type="ECO:0000313" key="2">
    <source>
        <dbReference type="Proteomes" id="UP000255389"/>
    </source>
</evidence>
<dbReference type="Proteomes" id="UP000255389">
    <property type="component" value="Unassembled WGS sequence"/>
</dbReference>
<sequence length="151" mass="16673">MNTADFLLGLALGAPIGAGLLTATRAALALRTKANRDHYGHPWSPIDEVRRALPTPPLGHIWELRTEVSEEGHYMLNLALLNVSEGKDEASTKINLTYYQRHNSTWAELYRSFPSIAQQEFGRGIIGVAVDWATAQRANINSAPEDYELGT</sequence>
<evidence type="ECO:0000313" key="1">
    <source>
        <dbReference type="EMBL" id="SUA31562.1"/>
    </source>
</evidence>
<accession>A0A378WFK8</accession>
<dbReference type="AlphaFoldDB" id="A0A378WFK8"/>
<reference evidence="1 2" key="1">
    <citation type="submission" date="2018-06" db="EMBL/GenBank/DDBJ databases">
        <authorList>
            <consortium name="Pathogen Informatics"/>
            <person name="Doyle S."/>
        </authorList>
    </citation>
    <scope>NUCLEOTIDE SEQUENCE [LARGE SCALE GENOMIC DNA]</scope>
    <source>
        <strain evidence="1 2">NCTC1542</strain>
    </source>
</reference>
<gene>
    <name evidence="1" type="ORF">NCTC1542_06917</name>
</gene>
<protein>
    <submittedName>
        <fullName evidence="1">Uncharacterized protein</fullName>
    </submittedName>
</protein>